<feature type="chain" id="PRO_5045205628" evidence="1">
    <location>
        <begin position="23"/>
        <end position="157"/>
    </location>
</feature>
<gene>
    <name evidence="2" type="ORF">BLNAU_25075</name>
</gene>
<keyword evidence="1" id="KW-0732">Signal</keyword>
<keyword evidence="3" id="KW-1185">Reference proteome</keyword>
<evidence type="ECO:0000256" key="1">
    <source>
        <dbReference type="SAM" id="SignalP"/>
    </source>
</evidence>
<reference evidence="2 3" key="1">
    <citation type="journal article" date="2022" name="bioRxiv">
        <title>Genomics of Preaxostyla Flagellates Illuminates Evolutionary Transitions and the Path Towards Mitochondrial Loss.</title>
        <authorList>
            <person name="Novak L.V.F."/>
            <person name="Treitli S.C."/>
            <person name="Pyrih J."/>
            <person name="Halakuc P."/>
            <person name="Pipaliya S.V."/>
            <person name="Vacek V."/>
            <person name="Brzon O."/>
            <person name="Soukal P."/>
            <person name="Eme L."/>
            <person name="Dacks J.B."/>
            <person name="Karnkowska A."/>
            <person name="Elias M."/>
            <person name="Hampl V."/>
        </authorList>
    </citation>
    <scope>NUCLEOTIDE SEQUENCE [LARGE SCALE GENOMIC DNA]</scope>
    <source>
        <strain evidence="2">NAU3</strain>
        <tissue evidence="2">Gut</tissue>
    </source>
</reference>
<evidence type="ECO:0000313" key="2">
    <source>
        <dbReference type="EMBL" id="KAK2940019.1"/>
    </source>
</evidence>
<accession>A0ABQ9WKM6</accession>
<comment type="caution">
    <text evidence="2">The sequence shown here is derived from an EMBL/GenBank/DDBJ whole genome shotgun (WGS) entry which is preliminary data.</text>
</comment>
<dbReference type="EMBL" id="JARBJD010000770">
    <property type="protein sequence ID" value="KAK2940019.1"/>
    <property type="molecule type" value="Genomic_DNA"/>
</dbReference>
<protein>
    <submittedName>
        <fullName evidence="2">Uncharacterized protein</fullName>
    </submittedName>
</protein>
<sequence length="157" mass="17961">MEMLKGLLFCCSAKICLTLVEADLVPQLILSLNPLSLSFEEAADIHIHLNSSIYQLLWLSTQIGLAAVRIEDRNEQQAVHETVFNKFSSLRRTEWNKTMGDQRQMGKMVHRMLRMEGIEDVIEEKLQNDKTGIYGGLIVDKSIEWNNLLGMNLPEDE</sequence>
<dbReference type="Proteomes" id="UP001281761">
    <property type="component" value="Unassembled WGS sequence"/>
</dbReference>
<feature type="signal peptide" evidence="1">
    <location>
        <begin position="1"/>
        <end position="22"/>
    </location>
</feature>
<evidence type="ECO:0000313" key="3">
    <source>
        <dbReference type="Proteomes" id="UP001281761"/>
    </source>
</evidence>
<name>A0ABQ9WKM6_9EUKA</name>
<organism evidence="2 3">
    <name type="scientific">Blattamonas nauphoetae</name>
    <dbReference type="NCBI Taxonomy" id="2049346"/>
    <lineage>
        <taxon>Eukaryota</taxon>
        <taxon>Metamonada</taxon>
        <taxon>Preaxostyla</taxon>
        <taxon>Oxymonadida</taxon>
        <taxon>Blattamonas</taxon>
    </lineage>
</organism>
<proteinExistence type="predicted"/>